<evidence type="ECO:0000313" key="2">
    <source>
        <dbReference type="EMBL" id="DAD81974.1"/>
    </source>
</evidence>
<organism evidence="2">
    <name type="scientific">Siphoviridae sp. ctAvK3</name>
    <dbReference type="NCBI Taxonomy" id="2826184"/>
    <lineage>
        <taxon>Viruses</taxon>
        <taxon>Duplodnaviria</taxon>
        <taxon>Heunggongvirae</taxon>
        <taxon>Uroviricota</taxon>
        <taxon>Caudoviricetes</taxon>
    </lineage>
</organism>
<evidence type="ECO:0000256" key="1">
    <source>
        <dbReference type="SAM" id="MobiDB-lite"/>
    </source>
</evidence>
<protein>
    <submittedName>
        <fullName evidence="2">Uncharacterized protein</fullName>
    </submittedName>
</protein>
<name>A0A8S5MID1_9CAUD</name>
<dbReference type="EMBL" id="BK014910">
    <property type="protein sequence ID" value="DAD81974.1"/>
    <property type="molecule type" value="Genomic_DNA"/>
</dbReference>
<reference evidence="2" key="1">
    <citation type="journal article" date="2021" name="Proc. Natl. Acad. Sci. U.S.A.">
        <title>A Catalog of Tens of Thousands of Viruses from Human Metagenomes Reveals Hidden Associations with Chronic Diseases.</title>
        <authorList>
            <person name="Tisza M.J."/>
            <person name="Buck C.B."/>
        </authorList>
    </citation>
    <scope>NUCLEOTIDE SEQUENCE</scope>
    <source>
        <strain evidence="2">CtAvK3</strain>
    </source>
</reference>
<accession>A0A8S5MID1</accession>
<feature type="region of interest" description="Disordered" evidence="1">
    <location>
        <begin position="74"/>
        <end position="108"/>
    </location>
</feature>
<proteinExistence type="predicted"/>
<sequence>MYQLSREEQETGIMFNAAEQKAWVNTIDPVMIRKLDALCEACPDVYHFDHSDNWGTKFYVIDNKKLIRFGRPLTEEQRQKRREHATRMNSQGGTSGLQRWRWAKKNAK</sequence>